<feature type="transmembrane region" description="Helical" evidence="7">
    <location>
        <begin position="399"/>
        <end position="419"/>
    </location>
</feature>
<organism evidence="8 11">
    <name type="scientific">Enterocloster aldenensis</name>
    <dbReference type="NCBI Taxonomy" id="358742"/>
    <lineage>
        <taxon>Bacteria</taxon>
        <taxon>Bacillati</taxon>
        <taxon>Bacillota</taxon>
        <taxon>Clostridia</taxon>
        <taxon>Lachnospirales</taxon>
        <taxon>Lachnospiraceae</taxon>
        <taxon>Enterocloster</taxon>
    </lineage>
</organism>
<evidence type="ECO:0000313" key="11">
    <source>
        <dbReference type="Proteomes" id="UP001299608"/>
    </source>
</evidence>
<evidence type="ECO:0000313" key="10">
    <source>
        <dbReference type="Proteomes" id="UP000669239"/>
    </source>
</evidence>
<protein>
    <submittedName>
        <fullName evidence="8">MATE family efflux transporter</fullName>
    </submittedName>
</protein>
<reference evidence="9 10" key="1">
    <citation type="journal article" date="2020" name="Cell Host Microbe">
        <title>Functional and Genomic Variation between Human-Derived Isolates of Lachnospiraceae Reveals Inter- and Intra-Species Diversity.</title>
        <authorList>
            <person name="Sorbara M.T."/>
            <person name="Littmann E.R."/>
            <person name="Fontana E."/>
            <person name="Moody T.U."/>
            <person name="Kohout C.E."/>
            <person name="Gjonbalaj M."/>
            <person name="Eaton V."/>
            <person name="Seok R."/>
            <person name="Leiner I.M."/>
            <person name="Pamer E.G."/>
        </authorList>
    </citation>
    <scope>NUCLEOTIDE SEQUENCE [LARGE SCALE GENOMIC DNA]</scope>
    <source>
        <strain evidence="9 10">MSK.1.17</strain>
    </source>
</reference>
<feature type="transmembrane region" description="Helical" evidence="7">
    <location>
        <begin position="132"/>
        <end position="156"/>
    </location>
</feature>
<dbReference type="GO" id="GO:0042910">
    <property type="term" value="F:xenobiotic transmembrane transporter activity"/>
    <property type="evidence" value="ECO:0007669"/>
    <property type="project" value="InterPro"/>
</dbReference>
<reference evidence="8" key="3">
    <citation type="submission" date="2022-01" db="EMBL/GenBank/DDBJ databases">
        <title>Collection of gut derived symbiotic bacterial strains cultured from healthy donors.</title>
        <authorList>
            <person name="Lin H."/>
            <person name="Kohout C."/>
            <person name="Waligurski E."/>
            <person name="Pamer E.G."/>
        </authorList>
    </citation>
    <scope>NUCLEOTIDE SEQUENCE</scope>
    <source>
        <strain evidence="8">DFI.6.55</strain>
    </source>
</reference>
<gene>
    <name evidence="9" type="ORF">G5B36_01375</name>
    <name evidence="8" type="ORF">L0N08_21910</name>
</gene>
<dbReference type="Pfam" id="PF01554">
    <property type="entry name" value="MatE"/>
    <property type="match status" value="2"/>
</dbReference>
<evidence type="ECO:0000256" key="4">
    <source>
        <dbReference type="ARBA" id="ARBA00022692"/>
    </source>
</evidence>
<keyword evidence="10" id="KW-1185">Reference proteome</keyword>
<dbReference type="NCBIfam" id="TIGR00797">
    <property type="entry name" value="matE"/>
    <property type="match status" value="1"/>
</dbReference>
<feature type="transmembrane region" description="Helical" evidence="7">
    <location>
        <begin position="58"/>
        <end position="78"/>
    </location>
</feature>
<dbReference type="PANTHER" id="PTHR42925">
    <property type="entry name" value="MULTIDRUG AND TOXIN EFFLUX PROTEIN MATE FAMILY"/>
    <property type="match status" value="1"/>
</dbReference>
<keyword evidence="3" id="KW-1003">Cell membrane</keyword>
<evidence type="ECO:0000256" key="6">
    <source>
        <dbReference type="ARBA" id="ARBA00023136"/>
    </source>
</evidence>
<dbReference type="Proteomes" id="UP000669239">
    <property type="component" value="Unassembled WGS sequence"/>
</dbReference>
<feature type="transmembrane region" description="Helical" evidence="7">
    <location>
        <begin position="364"/>
        <end position="387"/>
    </location>
</feature>
<keyword evidence="5 7" id="KW-1133">Transmembrane helix</keyword>
<evidence type="ECO:0000256" key="7">
    <source>
        <dbReference type="SAM" id="Phobius"/>
    </source>
</evidence>
<evidence type="ECO:0000313" key="8">
    <source>
        <dbReference type="EMBL" id="MCG4748079.1"/>
    </source>
</evidence>
<dbReference type="PANTHER" id="PTHR42925:SF2">
    <property type="entry name" value="NA+ DRIVEN MULTIDRUG EFFLUX PUMP"/>
    <property type="match status" value="1"/>
</dbReference>
<feature type="transmembrane region" description="Helical" evidence="7">
    <location>
        <begin position="326"/>
        <end position="344"/>
    </location>
</feature>
<name>A0AAW5C748_9FIRM</name>
<keyword evidence="2" id="KW-0813">Transport</keyword>
<evidence type="ECO:0000256" key="3">
    <source>
        <dbReference type="ARBA" id="ARBA00022475"/>
    </source>
</evidence>
<dbReference type="GO" id="GO:0005886">
    <property type="term" value="C:plasma membrane"/>
    <property type="evidence" value="ECO:0007669"/>
    <property type="project" value="UniProtKB-SubCell"/>
</dbReference>
<evidence type="ECO:0000256" key="2">
    <source>
        <dbReference type="ARBA" id="ARBA00022448"/>
    </source>
</evidence>
<evidence type="ECO:0000256" key="1">
    <source>
        <dbReference type="ARBA" id="ARBA00004651"/>
    </source>
</evidence>
<proteinExistence type="predicted"/>
<feature type="transmembrane region" description="Helical" evidence="7">
    <location>
        <begin position="168"/>
        <end position="189"/>
    </location>
</feature>
<feature type="transmembrane region" description="Helical" evidence="7">
    <location>
        <begin position="99"/>
        <end position="120"/>
    </location>
</feature>
<dbReference type="Proteomes" id="UP001299608">
    <property type="component" value="Unassembled WGS sequence"/>
</dbReference>
<dbReference type="RefSeq" id="WP_165640856.1">
    <property type="nucleotide sequence ID" value="NZ_JAAITT010000002.1"/>
</dbReference>
<sequence length="456" mass="50306">MKANSGDCFFTKDKSFYKVLFPLMILIALQNVAAYSVNMLDNIMLGNYSQNALSGAATVNQIFFVVEQIALAIGEGFIVLGSQYWGQKRMEPIRQLTGIALKSGVICGGIITAICAVMPYTVLKIFTNDSDIIVQSIAYLAIIKYTFVLFTISTVLMAALRCVETVNISFLISVISLVINAVANCLLIFGKCGMPEMGIQGAAIGTFIARVAELLIVVLYILKADKKLKLFNTNLLRADHNLYKDYARVEIPVMLSQLLWAVSVPFQTAILGHMSSDAIAANSVSTTFFQYLKVIVQAISSSSAVMIGRAIGCGDIKRIKSDARTLSVIDLLVGMVLSVLLFTLRGPLLSMYKLSDSAIRLADQLLLVMSFIMIGMSYQMPVSVGIIRGGGDTKFFMMMNMISTWAIVMPLSLMSAFWWHWPVVGVVIMIQSDQVFKALPTLIRFRSYQWIKKLTR</sequence>
<comment type="subcellular location">
    <subcellularLocation>
        <location evidence="1">Cell membrane</location>
        <topology evidence="1">Multi-pass membrane protein</topology>
    </subcellularLocation>
</comment>
<dbReference type="EMBL" id="JAAITT010000002">
    <property type="protein sequence ID" value="NSJ47356.1"/>
    <property type="molecule type" value="Genomic_DNA"/>
</dbReference>
<reference evidence="9" key="2">
    <citation type="submission" date="2020-02" db="EMBL/GenBank/DDBJ databases">
        <authorList>
            <person name="Littmann E."/>
            <person name="Sorbara M."/>
        </authorList>
    </citation>
    <scope>NUCLEOTIDE SEQUENCE</scope>
    <source>
        <strain evidence="9">MSK.1.17</strain>
    </source>
</reference>
<dbReference type="InterPro" id="IPR048279">
    <property type="entry name" value="MdtK-like"/>
</dbReference>
<dbReference type="GO" id="GO:0015297">
    <property type="term" value="F:antiporter activity"/>
    <property type="evidence" value="ECO:0007669"/>
    <property type="project" value="InterPro"/>
</dbReference>
<dbReference type="InterPro" id="IPR002528">
    <property type="entry name" value="MATE_fam"/>
</dbReference>
<evidence type="ECO:0000256" key="5">
    <source>
        <dbReference type="ARBA" id="ARBA00022989"/>
    </source>
</evidence>
<dbReference type="EMBL" id="JAKNGE010000032">
    <property type="protein sequence ID" value="MCG4748079.1"/>
    <property type="molecule type" value="Genomic_DNA"/>
</dbReference>
<comment type="caution">
    <text evidence="8">The sequence shown here is derived from an EMBL/GenBank/DDBJ whole genome shotgun (WGS) entry which is preliminary data.</text>
</comment>
<accession>A0AAW5C748</accession>
<keyword evidence="6 7" id="KW-0472">Membrane</keyword>
<dbReference type="AlphaFoldDB" id="A0AAW5C748"/>
<dbReference type="PIRSF" id="PIRSF006603">
    <property type="entry name" value="DinF"/>
    <property type="match status" value="1"/>
</dbReference>
<keyword evidence="4 7" id="KW-0812">Transmembrane</keyword>
<feature type="transmembrane region" description="Helical" evidence="7">
    <location>
        <begin position="201"/>
        <end position="222"/>
    </location>
</feature>
<dbReference type="InterPro" id="IPR047135">
    <property type="entry name" value="YsiQ"/>
</dbReference>
<evidence type="ECO:0000313" key="9">
    <source>
        <dbReference type="EMBL" id="NSJ47356.1"/>
    </source>
</evidence>